<dbReference type="GO" id="GO:0005524">
    <property type="term" value="F:ATP binding"/>
    <property type="evidence" value="ECO:0007669"/>
    <property type="project" value="UniProtKB-KW"/>
</dbReference>
<dbReference type="InterPro" id="IPR015795">
    <property type="entry name" value="Pyrv_Knase_C"/>
</dbReference>
<evidence type="ECO:0000256" key="4">
    <source>
        <dbReference type="ARBA" id="ARBA00008663"/>
    </source>
</evidence>
<dbReference type="Pfam" id="PF00224">
    <property type="entry name" value="PK"/>
    <property type="match status" value="1"/>
</dbReference>
<evidence type="ECO:0000259" key="18">
    <source>
        <dbReference type="Pfam" id="PF02887"/>
    </source>
</evidence>
<dbReference type="SUPFAM" id="SSF50800">
    <property type="entry name" value="PK beta-barrel domain-like"/>
    <property type="match status" value="1"/>
</dbReference>
<dbReference type="NCBIfam" id="TIGR01064">
    <property type="entry name" value="pyruv_kin"/>
    <property type="match status" value="1"/>
</dbReference>
<keyword evidence="9" id="KW-0547">Nucleotide-binding</keyword>
<dbReference type="EMBL" id="FXSZ01000001">
    <property type="protein sequence ID" value="SMO39820.1"/>
    <property type="molecule type" value="Genomic_DNA"/>
</dbReference>
<dbReference type="RefSeq" id="WP_142601176.1">
    <property type="nucleotide sequence ID" value="NZ_FXSZ01000001.1"/>
</dbReference>
<evidence type="ECO:0000256" key="1">
    <source>
        <dbReference type="ARBA" id="ARBA00001946"/>
    </source>
</evidence>
<evidence type="ECO:0000256" key="10">
    <source>
        <dbReference type="ARBA" id="ARBA00022777"/>
    </source>
</evidence>
<dbReference type="PRINTS" id="PR01050">
    <property type="entry name" value="PYRUVTKNASE"/>
</dbReference>
<keyword evidence="20" id="KW-1185">Reference proteome</keyword>
<reference evidence="19 20" key="1">
    <citation type="submission" date="2017-05" db="EMBL/GenBank/DDBJ databases">
        <authorList>
            <person name="Varghese N."/>
            <person name="Submissions S."/>
        </authorList>
    </citation>
    <scope>NUCLEOTIDE SEQUENCE [LARGE SCALE GENOMIC DNA]</scope>
    <source>
        <strain evidence="19 20">DSM 21342</strain>
    </source>
</reference>
<protein>
    <recommendedName>
        <fullName evidence="6 15">Pyruvate kinase</fullName>
        <ecNumber evidence="5 15">2.7.1.40</ecNumber>
    </recommendedName>
</protein>
<evidence type="ECO:0000259" key="17">
    <source>
        <dbReference type="Pfam" id="PF00224"/>
    </source>
</evidence>
<dbReference type="AlphaFoldDB" id="A0A521AZ80"/>
<dbReference type="Proteomes" id="UP000315971">
    <property type="component" value="Unassembled WGS sequence"/>
</dbReference>
<dbReference type="GO" id="GO:0004743">
    <property type="term" value="F:pyruvate kinase activity"/>
    <property type="evidence" value="ECO:0007669"/>
    <property type="project" value="UniProtKB-UniRule"/>
</dbReference>
<dbReference type="InterPro" id="IPR011037">
    <property type="entry name" value="Pyrv_Knase-like_insert_dom_sf"/>
</dbReference>
<dbReference type="InterPro" id="IPR015806">
    <property type="entry name" value="Pyrv_Knase_insert_dom_sf"/>
</dbReference>
<dbReference type="GO" id="GO:0000287">
    <property type="term" value="F:magnesium ion binding"/>
    <property type="evidence" value="ECO:0007669"/>
    <property type="project" value="UniProtKB-UniRule"/>
</dbReference>
<evidence type="ECO:0000313" key="20">
    <source>
        <dbReference type="Proteomes" id="UP000315971"/>
    </source>
</evidence>
<evidence type="ECO:0000256" key="14">
    <source>
        <dbReference type="ARBA" id="ARBA00023317"/>
    </source>
</evidence>
<comment type="similarity">
    <text evidence="4 16">Belongs to the pyruvate kinase family.</text>
</comment>
<comment type="pathway">
    <text evidence="3 16">Carbohydrate degradation; glycolysis; pyruvate from D-glyceraldehyde 3-phosphate: step 5/5.</text>
</comment>
<organism evidence="19 20">
    <name type="scientific">Solitalea koreensis</name>
    <dbReference type="NCBI Taxonomy" id="543615"/>
    <lineage>
        <taxon>Bacteria</taxon>
        <taxon>Pseudomonadati</taxon>
        <taxon>Bacteroidota</taxon>
        <taxon>Sphingobacteriia</taxon>
        <taxon>Sphingobacteriales</taxon>
        <taxon>Sphingobacteriaceae</taxon>
        <taxon>Solitalea</taxon>
    </lineage>
</organism>
<keyword evidence="8" id="KW-0479">Metal-binding</keyword>
<comment type="cofactor">
    <cofactor evidence="1">
        <name>Mg(2+)</name>
        <dbReference type="ChEBI" id="CHEBI:18420"/>
    </cofactor>
</comment>
<dbReference type="OrthoDB" id="9812123at2"/>
<dbReference type="GO" id="GO:0016301">
    <property type="term" value="F:kinase activity"/>
    <property type="evidence" value="ECO:0007669"/>
    <property type="project" value="UniProtKB-KW"/>
</dbReference>
<evidence type="ECO:0000256" key="12">
    <source>
        <dbReference type="ARBA" id="ARBA00022842"/>
    </source>
</evidence>
<keyword evidence="12 16" id="KW-0460">Magnesium</keyword>
<dbReference type="InterPro" id="IPR036918">
    <property type="entry name" value="Pyrv_Knase_C_sf"/>
</dbReference>
<evidence type="ECO:0000256" key="8">
    <source>
        <dbReference type="ARBA" id="ARBA00022723"/>
    </source>
</evidence>
<evidence type="ECO:0000256" key="16">
    <source>
        <dbReference type="RuleBase" id="RU000504"/>
    </source>
</evidence>
<gene>
    <name evidence="19" type="ORF">SAMN06265350_101513</name>
</gene>
<dbReference type="UniPathway" id="UPA00109">
    <property type="reaction ID" value="UER00188"/>
</dbReference>
<feature type="domain" description="Pyruvate kinase C-terminal" evidence="18">
    <location>
        <begin position="360"/>
        <end position="472"/>
    </location>
</feature>
<keyword evidence="14 19" id="KW-0670">Pyruvate</keyword>
<dbReference type="Gene3D" id="2.40.33.10">
    <property type="entry name" value="PK beta-barrel domain-like"/>
    <property type="match status" value="1"/>
</dbReference>
<evidence type="ECO:0000256" key="13">
    <source>
        <dbReference type="ARBA" id="ARBA00023152"/>
    </source>
</evidence>
<dbReference type="EC" id="2.7.1.40" evidence="5 15"/>
<keyword evidence="13 16" id="KW-0324">Glycolysis</keyword>
<feature type="domain" description="Pyruvate kinase barrel" evidence="17">
    <location>
        <begin position="6"/>
        <end position="324"/>
    </location>
</feature>
<dbReference type="SUPFAM" id="SSF51621">
    <property type="entry name" value="Phosphoenolpyruvate/pyruvate domain"/>
    <property type="match status" value="1"/>
</dbReference>
<dbReference type="FunFam" id="3.20.20.60:FF:000025">
    <property type="entry name" value="Pyruvate kinase"/>
    <property type="match status" value="1"/>
</dbReference>
<evidence type="ECO:0000256" key="15">
    <source>
        <dbReference type="NCBIfam" id="TIGR01064"/>
    </source>
</evidence>
<dbReference type="InterPro" id="IPR001697">
    <property type="entry name" value="Pyr_Knase"/>
</dbReference>
<evidence type="ECO:0000256" key="3">
    <source>
        <dbReference type="ARBA" id="ARBA00004997"/>
    </source>
</evidence>
<dbReference type="Gene3D" id="3.20.20.60">
    <property type="entry name" value="Phosphoenolpyruvate-binding domains"/>
    <property type="match status" value="1"/>
</dbReference>
<keyword evidence="10 16" id="KW-0418">Kinase</keyword>
<sequence>MKELHNRTKIVATLGPASASKEVLLQMINAGLNVCRINFSHGKHAEHQTTINTIREINKEYNYNVGILADLQGPKIRIGDMENNGVYFNAGDTVKIITTPKLGDKDSIYITYEPFPKDVNPGEIFLLDDGKMQMRVLATNRVDEVQAEVIYGGTLSSKKGVNLPYTKTSTPSLTEKDREDLEFALKNDLDWIGLSFVREAKDIIELKKIIADNGKISKVIAKIEKPEAIENIDSIIDVTDGVMVARGDLGVEMPMEEVPLLQKQIVKKCNALAKPVIIATQMMDSMVNNPRPTRAEANDVANSVLDGADAVMLSNETSVGDYPVIVIESMSKIIRNIENSMYPYYNEHHIEGTPERFLADSVCNSAVFLAEKTNAKAIVAMSFSGYSAYQIAGQRPKAHTYVFTGNRDLLNSISLVWGVRAYYYDKFETTDKTIQEVNDFLKENNFVQTGEIVINTASTPIIEKGRTNTVKVSVIS</sequence>
<keyword evidence="11" id="KW-0067">ATP-binding</keyword>
<evidence type="ECO:0000256" key="6">
    <source>
        <dbReference type="ARBA" id="ARBA00018587"/>
    </source>
</evidence>
<evidence type="ECO:0000256" key="7">
    <source>
        <dbReference type="ARBA" id="ARBA00022679"/>
    </source>
</evidence>
<comment type="catalytic activity">
    <reaction evidence="16">
        <text>pyruvate + ATP = phosphoenolpyruvate + ADP + H(+)</text>
        <dbReference type="Rhea" id="RHEA:18157"/>
        <dbReference type="ChEBI" id="CHEBI:15361"/>
        <dbReference type="ChEBI" id="CHEBI:15378"/>
        <dbReference type="ChEBI" id="CHEBI:30616"/>
        <dbReference type="ChEBI" id="CHEBI:58702"/>
        <dbReference type="ChEBI" id="CHEBI:456216"/>
        <dbReference type="EC" id="2.7.1.40"/>
    </reaction>
</comment>
<accession>A0A521AZ80</accession>
<dbReference type="FunFam" id="2.40.33.10:FF:000001">
    <property type="entry name" value="Pyruvate kinase"/>
    <property type="match status" value="1"/>
</dbReference>
<dbReference type="NCBIfam" id="NF004978">
    <property type="entry name" value="PRK06354.1"/>
    <property type="match status" value="1"/>
</dbReference>
<dbReference type="SUPFAM" id="SSF52935">
    <property type="entry name" value="PK C-terminal domain-like"/>
    <property type="match status" value="1"/>
</dbReference>
<comment type="cofactor">
    <cofactor evidence="2">
        <name>K(+)</name>
        <dbReference type="ChEBI" id="CHEBI:29103"/>
    </cofactor>
</comment>
<evidence type="ECO:0000256" key="2">
    <source>
        <dbReference type="ARBA" id="ARBA00001958"/>
    </source>
</evidence>
<dbReference type="InterPro" id="IPR040442">
    <property type="entry name" value="Pyrv_kinase-like_dom_sf"/>
</dbReference>
<evidence type="ECO:0000256" key="9">
    <source>
        <dbReference type="ARBA" id="ARBA00022741"/>
    </source>
</evidence>
<dbReference type="NCBIfam" id="NF004491">
    <property type="entry name" value="PRK05826.1"/>
    <property type="match status" value="1"/>
</dbReference>
<proteinExistence type="inferred from homology"/>
<evidence type="ECO:0000256" key="5">
    <source>
        <dbReference type="ARBA" id="ARBA00012142"/>
    </source>
</evidence>
<name>A0A521AZ80_9SPHI</name>
<dbReference type="Gene3D" id="3.40.1380.20">
    <property type="entry name" value="Pyruvate kinase, C-terminal domain"/>
    <property type="match status" value="1"/>
</dbReference>
<dbReference type="InterPro" id="IPR015813">
    <property type="entry name" value="Pyrv/PenolPyrv_kinase-like_dom"/>
</dbReference>
<keyword evidence="7 16" id="KW-0808">Transferase</keyword>
<dbReference type="Pfam" id="PF02887">
    <property type="entry name" value="PK_C"/>
    <property type="match status" value="1"/>
</dbReference>
<dbReference type="GO" id="GO:0030955">
    <property type="term" value="F:potassium ion binding"/>
    <property type="evidence" value="ECO:0007669"/>
    <property type="project" value="UniProtKB-UniRule"/>
</dbReference>
<dbReference type="PANTHER" id="PTHR11817">
    <property type="entry name" value="PYRUVATE KINASE"/>
    <property type="match status" value="1"/>
</dbReference>
<evidence type="ECO:0000313" key="19">
    <source>
        <dbReference type="EMBL" id="SMO39820.1"/>
    </source>
</evidence>
<evidence type="ECO:0000256" key="11">
    <source>
        <dbReference type="ARBA" id="ARBA00022840"/>
    </source>
</evidence>
<dbReference type="InterPro" id="IPR015793">
    <property type="entry name" value="Pyrv_Knase_brl"/>
</dbReference>